<feature type="domain" description="Methyltransferase" evidence="2">
    <location>
        <begin position="94"/>
        <end position="220"/>
    </location>
</feature>
<keyword evidence="1" id="KW-0812">Transmembrane</keyword>
<proteinExistence type="predicted"/>
<evidence type="ECO:0000259" key="2">
    <source>
        <dbReference type="Pfam" id="PF13847"/>
    </source>
</evidence>
<dbReference type="CDD" id="cd02440">
    <property type="entry name" value="AdoMet_MTases"/>
    <property type="match status" value="1"/>
</dbReference>
<name>A0A1X7V3F7_AMPQE</name>
<dbReference type="InParanoid" id="A0A1X7V3F7"/>
<feature type="transmembrane region" description="Helical" evidence="1">
    <location>
        <begin position="7"/>
        <end position="29"/>
    </location>
</feature>
<dbReference type="NCBIfam" id="TIGR04345">
    <property type="entry name" value="ovoA_Cterm"/>
    <property type="match status" value="1"/>
</dbReference>
<reference evidence="4" key="1">
    <citation type="journal article" date="2010" name="Nature">
        <title>The Amphimedon queenslandica genome and the evolution of animal complexity.</title>
        <authorList>
            <person name="Srivastava M."/>
            <person name="Simakov O."/>
            <person name="Chapman J."/>
            <person name="Fahey B."/>
            <person name="Gauthier M.E."/>
            <person name="Mitros T."/>
            <person name="Richards G.S."/>
            <person name="Conaco C."/>
            <person name="Dacre M."/>
            <person name="Hellsten U."/>
            <person name="Larroux C."/>
            <person name="Putnam N.H."/>
            <person name="Stanke M."/>
            <person name="Adamska M."/>
            <person name="Darling A."/>
            <person name="Degnan S.M."/>
            <person name="Oakley T.H."/>
            <person name="Plachetzki D.C."/>
            <person name="Zhai Y."/>
            <person name="Adamski M."/>
            <person name="Calcino A."/>
            <person name="Cummins S.F."/>
            <person name="Goodstein D.M."/>
            <person name="Harris C."/>
            <person name="Jackson D.J."/>
            <person name="Leys S.P."/>
            <person name="Shu S."/>
            <person name="Woodcroft B.J."/>
            <person name="Vervoort M."/>
            <person name="Kosik K.S."/>
            <person name="Manning G."/>
            <person name="Degnan B.M."/>
            <person name="Rokhsar D.S."/>
        </authorList>
    </citation>
    <scope>NUCLEOTIDE SEQUENCE [LARGE SCALE GENOMIC DNA]</scope>
</reference>
<dbReference type="PANTHER" id="PTHR45445:SF2">
    <property type="entry name" value="METHYLTRANSFERASE TYPE 11 DOMAIN-CONTAINING PROTEIN"/>
    <property type="match status" value="1"/>
</dbReference>
<dbReference type="Proteomes" id="UP000007879">
    <property type="component" value="Unassembled WGS sequence"/>
</dbReference>
<dbReference type="Pfam" id="PF13847">
    <property type="entry name" value="Methyltransf_31"/>
    <property type="match status" value="1"/>
</dbReference>
<dbReference type="EnsemblMetazoa" id="Aqu2.1.34790_001">
    <property type="protein sequence ID" value="Aqu2.1.34790_001"/>
    <property type="gene ID" value="Aqu2.1.34790"/>
</dbReference>
<evidence type="ECO:0000313" key="4">
    <source>
        <dbReference type="Proteomes" id="UP000007879"/>
    </source>
</evidence>
<dbReference type="InterPro" id="IPR027625">
    <property type="entry name" value="OvoA_Cterm"/>
</dbReference>
<dbReference type="eggNOG" id="ENOG502QSAN">
    <property type="taxonomic scope" value="Eukaryota"/>
</dbReference>
<keyword evidence="4" id="KW-1185">Reference proteome</keyword>
<reference evidence="3" key="2">
    <citation type="submission" date="2017-05" db="UniProtKB">
        <authorList>
            <consortium name="EnsemblMetazoa"/>
        </authorList>
    </citation>
    <scope>IDENTIFICATION</scope>
</reference>
<dbReference type="STRING" id="400682.A0A1X7V3F7"/>
<sequence length="291" mass="32770">MKADLRSAAIVCGALAGVIGSGAVLWRLWKLRIGCRGNENPYETCKLVDEYMALHYAAPSEYFTYTFGPKEAVDFPLRCAQLCKRHKSTAVISRALDVGCAVGRSTFELATDFDEVIGIDFSQAFIDKARDMVRDGSAPYHMTVEGDLTSDMEARVSSNIERNRVRFNVGDACSLPDDLGQFGLVLAANLICRLPRPLDFLNKLKDLVVPAGILVITSPYTWLEQYTPKSYWIAGFMQNGERKRGFDALKDILSPDFILLEEDNMPFLIRETCRKHQWTVAHATVWMRRIQ</sequence>
<gene>
    <name evidence="3" type="primary">100632071</name>
</gene>
<dbReference type="PANTHER" id="PTHR45445">
    <property type="match status" value="1"/>
</dbReference>
<evidence type="ECO:0000256" key="1">
    <source>
        <dbReference type="SAM" id="Phobius"/>
    </source>
</evidence>
<dbReference type="EnsemblMetazoa" id="XM_003385709.3">
    <property type="protein sequence ID" value="XP_003385757.1"/>
    <property type="gene ID" value="LOC100632071"/>
</dbReference>
<evidence type="ECO:0000313" key="3">
    <source>
        <dbReference type="EnsemblMetazoa" id="Aqu2.1.34790_001"/>
    </source>
</evidence>
<dbReference type="OrthoDB" id="506498at2759"/>
<protein>
    <recommendedName>
        <fullName evidence="2">Methyltransferase domain-containing protein</fullName>
    </recommendedName>
</protein>
<dbReference type="InterPro" id="IPR025714">
    <property type="entry name" value="Methyltranfer_dom"/>
</dbReference>
<dbReference type="InterPro" id="IPR029063">
    <property type="entry name" value="SAM-dependent_MTases_sf"/>
</dbReference>
<dbReference type="AlphaFoldDB" id="A0A1X7V3F7"/>
<organism evidence="3">
    <name type="scientific">Amphimedon queenslandica</name>
    <name type="common">Sponge</name>
    <dbReference type="NCBI Taxonomy" id="400682"/>
    <lineage>
        <taxon>Eukaryota</taxon>
        <taxon>Metazoa</taxon>
        <taxon>Porifera</taxon>
        <taxon>Demospongiae</taxon>
        <taxon>Heteroscleromorpha</taxon>
        <taxon>Haplosclerida</taxon>
        <taxon>Niphatidae</taxon>
        <taxon>Amphimedon</taxon>
    </lineage>
</organism>
<keyword evidence="1" id="KW-1133">Transmembrane helix</keyword>
<dbReference type="OMA" id="SWWEDAT"/>
<dbReference type="Gene3D" id="3.40.50.150">
    <property type="entry name" value="Vaccinia Virus protein VP39"/>
    <property type="match status" value="1"/>
</dbReference>
<keyword evidence="1" id="KW-0472">Membrane</keyword>
<dbReference type="KEGG" id="aqu:100632071"/>
<accession>A0A1X7V3F7</accession>
<dbReference type="SUPFAM" id="SSF53335">
    <property type="entry name" value="S-adenosyl-L-methionine-dependent methyltransferases"/>
    <property type="match status" value="1"/>
</dbReference>